<dbReference type="InterPro" id="IPR002048">
    <property type="entry name" value="EF_hand_dom"/>
</dbReference>
<dbReference type="PROSITE" id="PS50222">
    <property type="entry name" value="EF_HAND_2"/>
    <property type="match status" value="1"/>
</dbReference>
<evidence type="ECO:0000313" key="3">
    <source>
        <dbReference type="Proteomes" id="UP000050741"/>
    </source>
</evidence>
<proteinExistence type="predicted"/>
<dbReference type="GO" id="GO:0005509">
    <property type="term" value="F:calcium ion binding"/>
    <property type="evidence" value="ECO:0007669"/>
    <property type="project" value="InterPro"/>
</dbReference>
<sequence>MAIVSECWPPNFTNLDPSEELRLLRARIAQLERQQTTKPSTSNASFNLLTSRRYREKLMKTERELKDTKELVGKTLEQMEECKRIAKLELNELGNSTKKEFEKTISYSISVRVYFSCYYCCDPQYTESCPDRCAECVNNSSSSMLEAEAKAWEHFDMVDVDKNGSISLYEAIDHLETKLKNAEISLPNLRDKMARIRARAAELFAVDEQ</sequence>
<keyword evidence="3" id="KW-1185">Reference proteome</keyword>
<evidence type="ECO:0000256" key="1">
    <source>
        <dbReference type="SAM" id="Coils"/>
    </source>
</evidence>
<feature type="domain" description="EF-hand" evidence="2">
    <location>
        <begin position="146"/>
        <end position="181"/>
    </location>
</feature>
<protein>
    <submittedName>
        <fullName evidence="4">EF-hand domain-containing protein</fullName>
    </submittedName>
</protein>
<name>A0A183BMK0_GLOPA</name>
<accession>A0A183BMK0</accession>
<dbReference type="WBParaSite" id="GPLIN_000183500">
    <property type="protein sequence ID" value="GPLIN_000183500"/>
    <property type="gene ID" value="GPLIN_000183500"/>
</dbReference>
<feature type="coiled-coil region" evidence="1">
    <location>
        <begin position="172"/>
        <end position="199"/>
    </location>
</feature>
<organism evidence="3 4">
    <name type="scientific">Globodera pallida</name>
    <name type="common">Potato cyst nematode worm</name>
    <name type="synonym">Heterodera pallida</name>
    <dbReference type="NCBI Taxonomy" id="36090"/>
    <lineage>
        <taxon>Eukaryota</taxon>
        <taxon>Metazoa</taxon>
        <taxon>Ecdysozoa</taxon>
        <taxon>Nematoda</taxon>
        <taxon>Chromadorea</taxon>
        <taxon>Rhabditida</taxon>
        <taxon>Tylenchina</taxon>
        <taxon>Tylenchomorpha</taxon>
        <taxon>Tylenchoidea</taxon>
        <taxon>Heteroderidae</taxon>
        <taxon>Heteroderinae</taxon>
        <taxon>Globodera</taxon>
    </lineage>
</organism>
<dbReference type="AlphaFoldDB" id="A0A183BMK0"/>
<reference evidence="4" key="3">
    <citation type="submission" date="2016-06" db="UniProtKB">
        <authorList>
            <consortium name="WormBaseParasite"/>
        </authorList>
    </citation>
    <scope>IDENTIFICATION</scope>
</reference>
<reference evidence="3" key="2">
    <citation type="submission" date="2014-05" db="EMBL/GenBank/DDBJ databases">
        <title>The genome and life-stage specific transcriptomes of Globodera pallida elucidate key aspects of plant parasitism by a cyst nematode.</title>
        <authorList>
            <person name="Cotton J.A."/>
            <person name="Lilley C.J."/>
            <person name="Jones L.M."/>
            <person name="Kikuchi T."/>
            <person name="Reid A.J."/>
            <person name="Thorpe P."/>
            <person name="Tsai I.J."/>
            <person name="Beasley H."/>
            <person name="Blok V."/>
            <person name="Cock P.J.A."/>
            <person name="Van den Akker S.E."/>
            <person name="Holroyd N."/>
            <person name="Hunt M."/>
            <person name="Mantelin S."/>
            <person name="Naghra H."/>
            <person name="Pain A."/>
            <person name="Palomares-Rius J.E."/>
            <person name="Zarowiecki M."/>
            <person name="Berriman M."/>
            <person name="Jones J.T."/>
            <person name="Urwin P.E."/>
        </authorList>
    </citation>
    <scope>NUCLEOTIDE SEQUENCE [LARGE SCALE GENOMIC DNA]</scope>
    <source>
        <strain evidence="3">Lindley</strain>
    </source>
</reference>
<reference evidence="3" key="1">
    <citation type="submission" date="2013-12" db="EMBL/GenBank/DDBJ databases">
        <authorList>
            <person name="Aslett M."/>
        </authorList>
    </citation>
    <scope>NUCLEOTIDE SEQUENCE [LARGE SCALE GENOMIC DNA]</scope>
    <source>
        <strain evidence="3">Lindley</strain>
    </source>
</reference>
<feature type="coiled-coil region" evidence="1">
    <location>
        <begin position="51"/>
        <end position="78"/>
    </location>
</feature>
<dbReference type="Proteomes" id="UP000050741">
    <property type="component" value="Unassembled WGS sequence"/>
</dbReference>
<keyword evidence="1" id="KW-0175">Coiled coil</keyword>
<evidence type="ECO:0000259" key="2">
    <source>
        <dbReference type="PROSITE" id="PS50222"/>
    </source>
</evidence>
<evidence type="ECO:0000313" key="4">
    <source>
        <dbReference type="WBParaSite" id="GPLIN_000183500"/>
    </source>
</evidence>